<evidence type="ECO:0000256" key="3">
    <source>
        <dbReference type="ARBA" id="ARBA00023125"/>
    </source>
</evidence>
<dbReference type="Proteomes" id="UP000065521">
    <property type="component" value="Unassembled WGS sequence"/>
</dbReference>
<keyword evidence="2" id="KW-0805">Transcription regulation</keyword>
<dbReference type="InterPro" id="IPR005119">
    <property type="entry name" value="LysR_subst-bd"/>
</dbReference>
<evidence type="ECO:0000259" key="5">
    <source>
        <dbReference type="PROSITE" id="PS50931"/>
    </source>
</evidence>
<evidence type="ECO:0000256" key="1">
    <source>
        <dbReference type="ARBA" id="ARBA00009437"/>
    </source>
</evidence>
<sequence>MAAFLHGLALRYFVEVARTGSLSDAAARLHVAVSAVSRQIAKLEGELGAPLFERRPRGMALSEAGERLLSFAQRSLLEAEHVMKEIGGLDALHGSLLKVACTEGFAIDFLPGVLASFKARHPGVDFSLWVVSPADATRRVRDGDADLALTFSLAPEKGVRVEHTERAPIYALVRRDHPLAAREAVSLADVARHPHALPEAGTTVRQLIDIACALDGLLLEPELTSNNTAAMYRYAQHTGAVMFAGLLSVRDRCEADGFVVVPLTDPQLGERSIQIQTMAGRDLPASVRAFRDHLVDAITATRAAPPPVRRPRSRRVR</sequence>
<dbReference type="Gene3D" id="1.10.10.10">
    <property type="entry name" value="Winged helix-like DNA-binding domain superfamily/Winged helix DNA-binding domain"/>
    <property type="match status" value="1"/>
</dbReference>
<dbReference type="GO" id="GO:0005829">
    <property type="term" value="C:cytosol"/>
    <property type="evidence" value="ECO:0007669"/>
    <property type="project" value="TreeGrafter"/>
</dbReference>
<dbReference type="RefSeq" id="WP_059635493.1">
    <property type="nucleotide sequence ID" value="NZ_LOTK01000085.1"/>
</dbReference>
<dbReference type="GO" id="GO:0003677">
    <property type="term" value="F:DNA binding"/>
    <property type="evidence" value="ECO:0007669"/>
    <property type="project" value="UniProtKB-KW"/>
</dbReference>
<gene>
    <name evidence="6" type="ORF">WI38_22355</name>
</gene>
<comment type="caution">
    <text evidence="6">The sequence shown here is derived from an EMBL/GenBank/DDBJ whole genome shotgun (WGS) entry which is preliminary data.</text>
</comment>
<dbReference type="EMBL" id="LOTN01000046">
    <property type="protein sequence ID" value="KUZ86609.1"/>
    <property type="molecule type" value="Genomic_DNA"/>
</dbReference>
<feature type="domain" description="HTH lysR-type" evidence="5">
    <location>
        <begin position="10"/>
        <end position="62"/>
    </location>
</feature>
<dbReference type="PRINTS" id="PR00039">
    <property type="entry name" value="HTHLYSR"/>
</dbReference>
<dbReference type="Pfam" id="PF03466">
    <property type="entry name" value="LysR_substrate"/>
    <property type="match status" value="1"/>
</dbReference>
<reference evidence="6 7" key="1">
    <citation type="submission" date="2015-11" db="EMBL/GenBank/DDBJ databases">
        <title>Expanding the genomic diversity of Burkholderia species for the development of highly accurate diagnostics.</title>
        <authorList>
            <person name="Sahl J."/>
            <person name="Keim P."/>
            <person name="Wagner D."/>
        </authorList>
    </citation>
    <scope>NUCLEOTIDE SEQUENCE [LARGE SCALE GENOMIC DNA]</scope>
    <source>
        <strain evidence="6 7">RF32-BP4</strain>
    </source>
</reference>
<dbReference type="AlphaFoldDB" id="A0A102JM95"/>
<dbReference type="PANTHER" id="PTHR30419:SF8">
    <property type="entry name" value="NITROGEN ASSIMILATION TRANSCRIPTIONAL ACTIVATOR-RELATED"/>
    <property type="match status" value="1"/>
</dbReference>
<name>A0A102JM95_9BURK</name>
<dbReference type="PANTHER" id="PTHR30419">
    <property type="entry name" value="HTH-TYPE TRANSCRIPTIONAL REGULATOR YBHD"/>
    <property type="match status" value="1"/>
</dbReference>
<dbReference type="Gene3D" id="3.40.190.290">
    <property type="match status" value="1"/>
</dbReference>
<keyword evidence="3" id="KW-0238">DNA-binding</keyword>
<dbReference type="InterPro" id="IPR036390">
    <property type="entry name" value="WH_DNA-bd_sf"/>
</dbReference>
<evidence type="ECO:0000256" key="4">
    <source>
        <dbReference type="ARBA" id="ARBA00023163"/>
    </source>
</evidence>
<dbReference type="InterPro" id="IPR050950">
    <property type="entry name" value="HTH-type_LysR_regulators"/>
</dbReference>
<dbReference type="InterPro" id="IPR000847">
    <property type="entry name" value="LysR_HTH_N"/>
</dbReference>
<dbReference type="Pfam" id="PF00126">
    <property type="entry name" value="HTH_1"/>
    <property type="match status" value="1"/>
</dbReference>
<protein>
    <submittedName>
        <fullName evidence="6">LysR family transcriptional regulator</fullName>
    </submittedName>
</protein>
<comment type="similarity">
    <text evidence="1">Belongs to the LysR transcriptional regulatory family.</text>
</comment>
<evidence type="ECO:0000256" key="2">
    <source>
        <dbReference type="ARBA" id="ARBA00023015"/>
    </source>
</evidence>
<dbReference type="SUPFAM" id="SSF46785">
    <property type="entry name" value="Winged helix' DNA-binding domain"/>
    <property type="match status" value="1"/>
</dbReference>
<dbReference type="SUPFAM" id="SSF53850">
    <property type="entry name" value="Periplasmic binding protein-like II"/>
    <property type="match status" value="1"/>
</dbReference>
<dbReference type="GO" id="GO:0003700">
    <property type="term" value="F:DNA-binding transcription factor activity"/>
    <property type="evidence" value="ECO:0007669"/>
    <property type="project" value="InterPro"/>
</dbReference>
<keyword evidence="4" id="KW-0804">Transcription</keyword>
<proteinExistence type="inferred from homology"/>
<dbReference type="InterPro" id="IPR036388">
    <property type="entry name" value="WH-like_DNA-bd_sf"/>
</dbReference>
<dbReference type="FunFam" id="1.10.10.10:FF:000001">
    <property type="entry name" value="LysR family transcriptional regulator"/>
    <property type="match status" value="1"/>
</dbReference>
<accession>A0A102JM95</accession>
<organism evidence="6 7">
    <name type="scientific">Burkholderia ubonensis</name>
    <dbReference type="NCBI Taxonomy" id="101571"/>
    <lineage>
        <taxon>Bacteria</taxon>
        <taxon>Pseudomonadati</taxon>
        <taxon>Pseudomonadota</taxon>
        <taxon>Betaproteobacteria</taxon>
        <taxon>Burkholderiales</taxon>
        <taxon>Burkholderiaceae</taxon>
        <taxon>Burkholderia</taxon>
        <taxon>Burkholderia cepacia complex</taxon>
    </lineage>
</organism>
<evidence type="ECO:0000313" key="6">
    <source>
        <dbReference type="EMBL" id="KUZ86609.1"/>
    </source>
</evidence>
<evidence type="ECO:0000313" key="7">
    <source>
        <dbReference type="Proteomes" id="UP000065521"/>
    </source>
</evidence>
<dbReference type="PROSITE" id="PS50931">
    <property type="entry name" value="HTH_LYSR"/>
    <property type="match status" value="1"/>
</dbReference>